<gene>
    <name evidence="2" type="ORF">E8E12_008010</name>
</gene>
<dbReference type="EMBL" id="SWKV01000039">
    <property type="protein sequence ID" value="KAF3037987.1"/>
    <property type="molecule type" value="Genomic_DNA"/>
</dbReference>
<feature type="region of interest" description="Disordered" evidence="1">
    <location>
        <begin position="108"/>
        <end position="196"/>
    </location>
</feature>
<evidence type="ECO:0000313" key="3">
    <source>
        <dbReference type="Proteomes" id="UP000758155"/>
    </source>
</evidence>
<keyword evidence="3" id="KW-1185">Reference proteome</keyword>
<feature type="compositionally biased region" description="Polar residues" evidence="1">
    <location>
        <begin position="136"/>
        <end position="150"/>
    </location>
</feature>
<organism evidence="2 3">
    <name type="scientific">Didymella heteroderae</name>
    <dbReference type="NCBI Taxonomy" id="1769908"/>
    <lineage>
        <taxon>Eukaryota</taxon>
        <taxon>Fungi</taxon>
        <taxon>Dikarya</taxon>
        <taxon>Ascomycota</taxon>
        <taxon>Pezizomycotina</taxon>
        <taxon>Dothideomycetes</taxon>
        <taxon>Pleosporomycetidae</taxon>
        <taxon>Pleosporales</taxon>
        <taxon>Pleosporineae</taxon>
        <taxon>Didymellaceae</taxon>
        <taxon>Didymella</taxon>
    </lineage>
</organism>
<feature type="compositionally biased region" description="Basic and acidic residues" evidence="1">
    <location>
        <begin position="108"/>
        <end position="124"/>
    </location>
</feature>
<sequence length="632" mass="70103">MSFITESARKISRYFTFSPPFSSLGKCKADCWEDDESDSSLDYDTDSIGSDDEQPAVKSVLCLPMDYKKSQPLAKRIDTSSTNAHRCTDSLLRNGTLRRIEQHIQDELEQQSREERIDIAEPQKKNQVVPGRAKNVSATRHVTFEQTAGTSRPKPKPKPKPKPAVEPSSPKVPTTKDSGHKSGVTMTNEDELEQQSREERIDIAEPQKKKQVATRHVTFAQAAGTSKPKPKPAVEPSSPKVPTNTKDPGHKSDFTMTNAEWSDKPNTRAREVLGKHLHSSAALLNDLKEPEYACRDVEIRDGVWKMMDQIEALAKEHFSFELRDRKSLRAAFQIMPKETVKIIGCVASGGPAGASGWEDLFIDSNKRQALVCAIIGNVLVEQVFQHIFFGGTKEQIKDIAAIQFKHRNDNGRFPLHPAADEDFTPSGFDRNTLYAAKIRSFLSSPSSKGKAPAGTSTLHLPTNFNAHVAHITAALLTHLKPILTLHPRTPAPPSDSLIPSLYRLTTHAGLLSLHMRLDAHTAYHPTPAFKEQPYTASTMECLNHAPMISTHPRGTGDTDRISKEETARRAKLPVEELKRMQHDHGLVQIAMLPGFTAYRRGGWEMLASSSEKVAFEDGCEGNALPGSKNKPW</sequence>
<proteinExistence type="predicted"/>
<evidence type="ECO:0000313" key="2">
    <source>
        <dbReference type="EMBL" id="KAF3037987.1"/>
    </source>
</evidence>
<feature type="region of interest" description="Disordered" evidence="1">
    <location>
        <begin position="32"/>
        <end position="52"/>
    </location>
</feature>
<protein>
    <submittedName>
        <fullName evidence="2">Uncharacterized protein</fullName>
    </submittedName>
</protein>
<name>A0A9P5BZQ3_9PLEO</name>
<feature type="region of interest" description="Disordered" evidence="1">
    <location>
        <begin position="220"/>
        <end position="266"/>
    </location>
</feature>
<evidence type="ECO:0000256" key="1">
    <source>
        <dbReference type="SAM" id="MobiDB-lite"/>
    </source>
</evidence>
<dbReference type="OrthoDB" id="309640at2759"/>
<accession>A0A9P5BZQ3</accession>
<comment type="caution">
    <text evidence="2">The sequence shown here is derived from an EMBL/GenBank/DDBJ whole genome shotgun (WGS) entry which is preliminary data.</text>
</comment>
<dbReference type="Proteomes" id="UP000758155">
    <property type="component" value="Unassembled WGS sequence"/>
</dbReference>
<dbReference type="AlphaFoldDB" id="A0A9P5BZQ3"/>
<reference evidence="2" key="1">
    <citation type="submission" date="2019-04" db="EMBL/GenBank/DDBJ databases">
        <title>Sequencing of skin fungus with MAO and IRED activity.</title>
        <authorList>
            <person name="Marsaioli A.J."/>
            <person name="Bonatto J.M.C."/>
            <person name="Reis Junior O."/>
        </authorList>
    </citation>
    <scope>NUCLEOTIDE SEQUENCE</scope>
    <source>
        <strain evidence="2">28M1</strain>
    </source>
</reference>